<dbReference type="AlphaFoldDB" id="A0A815D4V0"/>
<dbReference type="Pfam" id="PF00501">
    <property type="entry name" value="AMP-binding"/>
    <property type="match status" value="1"/>
</dbReference>
<dbReference type="PANTHER" id="PTHR44845:SF6">
    <property type="entry name" value="BETA-ALANINE-ACTIVATING ENZYME"/>
    <property type="match status" value="1"/>
</dbReference>
<evidence type="ECO:0000259" key="3">
    <source>
        <dbReference type="Pfam" id="PF00501"/>
    </source>
</evidence>
<dbReference type="InterPro" id="IPR000873">
    <property type="entry name" value="AMP-dep_synth/lig_dom"/>
</dbReference>
<proteinExistence type="predicted"/>
<evidence type="ECO:0000313" key="4">
    <source>
        <dbReference type="EMBL" id="CAF1292918.1"/>
    </source>
</evidence>
<sequence length="119" mass="13059">MFCSFLICFLGEPFSVKFGILIVNIGIPHCTVWNLYGSTEITLVSTYHLVDIKSNSASISVGRSLPNYQPQLLNKFSQTTPISQKGELFTEGVGVFAGYLGNDNLTAKALIGIDDKIFY</sequence>
<organism evidence="4 6">
    <name type="scientific">Adineta steineri</name>
    <dbReference type="NCBI Taxonomy" id="433720"/>
    <lineage>
        <taxon>Eukaryota</taxon>
        <taxon>Metazoa</taxon>
        <taxon>Spiralia</taxon>
        <taxon>Gnathifera</taxon>
        <taxon>Rotifera</taxon>
        <taxon>Eurotatoria</taxon>
        <taxon>Bdelloidea</taxon>
        <taxon>Adinetida</taxon>
        <taxon>Adinetidae</taxon>
        <taxon>Adineta</taxon>
    </lineage>
</organism>
<comment type="caution">
    <text evidence="4">The sequence shown here is derived from an EMBL/GenBank/DDBJ whole genome shotgun (WGS) entry which is preliminary data.</text>
</comment>
<keyword evidence="1" id="KW-0596">Phosphopantetheine</keyword>
<dbReference type="SUPFAM" id="SSF56801">
    <property type="entry name" value="Acetyl-CoA synthetase-like"/>
    <property type="match status" value="1"/>
</dbReference>
<dbReference type="InterPro" id="IPR042099">
    <property type="entry name" value="ANL_N_sf"/>
</dbReference>
<dbReference type="EMBL" id="CAJNOE010000626">
    <property type="protein sequence ID" value="CAF1292918.1"/>
    <property type="molecule type" value="Genomic_DNA"/>
</dbReference>
<evidence type="ECO:0000256" key="1">
    <source>
        <dbReference type="ARBA" id="ARBA00022450"/>
    </source>
</evidence>
<feature type="domain" description="AMP-dependent synthetase/ligase" evidence="3">
    <location>
        <begin position="10"/>
        <end position="100"/>
    </location>
</feature>
<dbReference type="PANTHER" id="PTHR44845">
    <property type="entry name" value="CARRIER DOMAIN-CONTAINING PROTEIN"/>
    <property type="match status" value="1"/>
</dbReference>
<dbReference type="Gene3D" id="3.40.50.12780">
    <property type="entry name" value="N-terminal domain of ligase-like"/>
    <property type="match status" value="1"/>
</dbReference>
<name>A0A815D4V0_9BILA</name>
<dbReference type="Proteomes" id="UP000663868">
    <property type="component" value="Unassembled WGS sequence"/>
</dbReference>
<dbReference type="EMBL" id="CAJOBB010001561">
    <property type="protein sequence ID" value="CAF3874112.1"/>
    <property type="molecule type" value="Genomic_DNA"/>
</dbReference>
<evidence type="ECO:0000313" key="6">
    <source>
        <dbReference type="Proteomes" id="UP000663860"/>
    </source>
</evidence>
<accession>A0A815D4V0</accession>
<dbReference type="Proteomes" id="UP000663860">
    <property type="component" value="Unassembled WGS sequence"/>
</dbReference>
<reference evidence="4" key="1">
    <citation type="submission" date="2021-02" db="EMBL/GenBank/DDBJ databases">
        <authorList>
            <person name="Nowell W R."/>
        </authorList>
    </citation>
    <scope>NUCLEOTIDE SEQUENCE</scope>
</reference>
<evidence type="ECO:0000313" key="5">
    <source>
        <dbReference type="EMBL" id="CAF3874112.1"/>
    </source>
</evidence>
<evidence type="ECO:0000256" key="2">
    <source>
        <dbReference type="ARBA" id="ARBA00022553"/>
    </source>
</evidence>
<gene>
    <name evidence="4" type="ORF">IZO911_LOCUS33617</name>
    <name evidence="5" type="ORF">KXQ929_LOCUS21381</name>
</gene>
<protein>
    <recommendedName>
        <fullName evidence="3">AMP-dependent synthetase/ligase domain-containing protein</fullName>
    </recommendedName>
</protein>
<keyword evidence="2" id="KW-0597">Phosphoprotein</keyword>